<gene>
    <name evidence="1" type="ORF">HMPREF3185_01636</name>
</gene>
<reference evidence="2" key="1">
    <citation type="submission" date="2016-01" db="EMBL/GenBank/DDBJ databases">
        <authorList>
            <person name="Mitreva M."/>
            <person name="Pepin K.H."/>
            <person name="Mihindukulasuriya K.A."/>
            <person name="Fulton R."/>
            <person name="Fronick C."/>
            <person name="O'Laughlin M."/>
            <person name="Miner T."/>
            <person name="Herter B."/>
            <person name="Rosa B.A."/>
            <person name="Cordes M."/>
            <person name="Tomlinson C."/>
            <person name="Wollam A."/>
            <person name="Palsikar V.B."/>
            <person name="Mardis E.R."/>
            <person name="Wilson R.K."/>
        </authorList>
    </citation>
    <scope>NUCLEOTIDE SEQUENCE [LARGE SCALE GENOMIC DNA]</scope>
    <source>
        <strain evidence="2">KA00683</strain>
    </source>
</reference>
<sequence length="66" mass="7520">RTWIFGLTYLVIKTTYVDRGKPLREGAFFFARAMLFLPLDERNTCDKAKGLCVTSERYIGGGRAMP</sequence>
<keyword evidence="2" id="KW-1185">Reference proteome</keyword>
<protein>
    <submittedName>
        <fullName evidence="1">Uncharacterized protein</fullName>
    </submittedName>
</protein>
<dbReference type="STRING" id="322095.HMPREF3185_01636"/>
<organism evidence="1 2">
    <name type="scientific">Porphyromonas somerae</name>
    <dbReference type="NCBI Taxonomy" id="322095"/>
    <lineage>
        <taxon>Bacteria</taxon>
        <taxon>Pseudomonadati</taxon>
        <taxon>Bacteroidota</taxon>
        <taxon>Bacteroidia</taxon>
        <taxon>Bacteroidales</taxon>
        <taxon>Porphyromonadaceae</taxon>
        <taxon>Porphyromonas</taxon>
    </lineage>
</organism>
<evidence type="ECO:0000313" key="1">
    <source>
        <dbReference type="EMBL" id="KXB74692.1"/>
    </source>
</evidence>
<dbReference type="Proteomes" id="UP000070224">
    <property type="component" value="Unassembled WGS sequence"/>
</dbReference>
<accession>A0A134B440</accession>
<evidence type="ECO:0000313" key="2">
    <source>
        <dbReference type="Proteomes" id="UP000070224"/>
    </source>
</evidence>
<dbReference type="AlphaFoldDB" id="A0A134B440"/>
<name>A0A134B440_9PORP</name>
<comment type="caution">
    <text evidence="1">The sequence shown here is derived from an EMBL/GenBank/DDBJ whole genome shotgun (WGS) entry which is preliminary data.</text>
</comment>
<feature type="non-terminal residue" evidence="1">
    <location>
        <position position="1"/>
    </location>
</feature>
<proteinExistence type="predicted"/>
<dbReference type="EMBL" id="LSDK01000114">
    <property type="protein sequence ID" value="KXB74692.1"/>
    <property type="molecule type" value="Genomic_DNA"/>
</dbReference>